<name>A0ABQ9Z694_9CRUS</name>
<dbReference type="CDD" id="cd00432">
    <property type="entry name" value="Ribosomal_L18_L5e"/>
    <property type="match status" value="1"/>
</dbReference>
<comment type="similarity">
    <text evidence="2">Belongs to the universal ribosomal protein uL18 family.</text>
</comment>
<sequence>MWESRIRNIGLFSSAKRAYSSNIGEVNNSFLPFIYNRNPRNLERLRIAPKPMGYALDDKPMNYWHRLVVVQSNQHVGAYIEHFSGKTVISASTNEWAIKQFLRSTSDVQAAATIGRVLAQRCLECGLLEVHSNYDMDLVSPKVSFLLKNIEKGGISLSEPEQFLPHRHWSREAKENPTQVYEEIQTK</sequence>
<evidence type="ECO:0000256" key="5">
    <source>
        <dbReference type="ARBA" id="ARBA00023274"/>
    </source>
</evidence>
<dbReference type="PANTHER" id="PTHR12899:SF3">
    <property type="entry name" value="LARGE RIBOSOMAL SUBUNIT PROTEIN UL18M"/>
    <property type="match status" value="1"/>
</dbReference>
<dbReference type="Gene3D" id="3.30.420.80">
    <property type="entry name" value="Ribosomal protein S11"/>
    <property type="match status" value="1"/>
</dbReference>
<evidence type="ECO:0008006" key="8">
    <source>
        <dbReference type="Google" id="ProtNLM"/>
    </source>
</evidence>
<gene>
    <name evidence="6" type="ORF">OUZ56_013537</name>
</gene>
<keyword evidence="5" id="KW-0687">Ribonucleoprotein</keyword>
<dbReference type="PANTHER" id="PTHR12899">
    <property type="entry name" value="39S RIBOSOMAL PROTEIN L18, MITOCHONDRIAL"/>
    <property type="match status" value="1"/>
</dbReference>
<dbReference type="SUPFAM" id="SSF53137">
    <property type="entry name" value="Translational machinery components"/>
    <property type="match status" value="1"/>
</dbReference>
<keyword evidence="3" id="KW-0689">Ribosomal protein</keyword>
<evidence type="ECO:0000256" key="2">
    <source>
        <dbReference type="ARBA" id="ARBA00007116"/>
    </source>
</evidence>
<dbReference type="Proteomes" id="UP001234178">
    <property type="component" value="Unassembled WGS sequence"/>
</dbReference>
<dbReference type="Pfam" id="PF00861">
    <property type="entry name" value="Ribosomal_L18p"/>
    <property type="match status" value="1"/>
</dbReference>
<dbReference type="InterPro" id="IPR005484">
    <property type="entry name" value="Ribosomal_uL18_bac/plant/anim"/>
</dbReference>
<evidence type="ECO:0000313" key="7">
    <source>
        <dbReference type="Proteomes" id="UP001234178"/>
    </source>
</evidence>
<protein>
    <recommendedName>
        <fullName evidence="8">39S ribosomal protein L18, mitochondrial</fullName>
    </recommendedName>
</protein>
<dbReference type="EMBL" id="JAOYFB010000002">
    <property type="protein sequence ID" value="KAK4008396.1"/>
    <property type="molecule type" value="Genomic_DNA"/>
</dbReference>
<comment type="caution">
    <text evidence="6">The sequence shown here is derived from an EMBL/GenBank/DDBJ whole genome shotgun (WGS) entry which is preliminary data.</text>
</comment>
<accession>A0ABQ9Z694</accession>
<comment type="subcellular location">
    <subcellularLocation>
        <location evidence="1">Mitochondrion</location>
    </subcellularLocation>
</comment>
<dbReference type="InterPro" id="IPR036967">
    <property type="entry name" value="Ribosomal_uS11_sf"/>
</dbReference>
<keyword evidence="7" id="KW-1185">Reference proteome</keyword>
<keyword evidence="4" id="KW-0496">Mitochondrion</keyword>
<evidence type="ECO:0000256" key="4">
    <source>
        <dbReference type="ARBA" id="ARBA00023128"/>
    </source>
</evidence>
<evidence type="ECO:0000256" key="3">
    <source>
        <dbReference type="ARBA" id="ARBA00022980"/>
    </source>
</evidence>
<proteinExistence type="inferred from homology"/>
<dbReference type="InterPro" id="IPR057268">
    <property type="entry name" value="Ribosomal_L18"/>
</dbReference>
<reference evidence="6 7" key="1">
    <citation type="journal article" date="2023" name="Nucleic Acids Res.">
        <title>The hologenome of Daphnia magna reveals possible DNA methylation and microbiome-mediated evolution of the host genome.</title>
        <authorList>
            <person name="Chaturvedi A."/>
            <person name="Li X."/>
            <person name="Dhandapani V."/>
            <person name="Marshall H."/>
            <person name="Kissane S."/>
            <person name="Cuenca-Cambronero M."/>
            <person name="Asole G."/>
            <person name="Calvet F."/>
            <person name="Ruiz-Romero M."/>
            <person name="Marangio P."/>
            <person name="Guigo R."/>
            <person name="Rago D."/>
            <person name="Mirbahai L."/>
            <person name="Eastwood N."/>
            <person name="Colbourne J.K."/>
            <person name="Zhou J."/>
            <person name="Mallon E."/>
            <person name="Orsini L."/>
        </authorList>
    </citation>
    <scope>NUCLEOTIDE SEQUENCE [LARGE SCALE GENOMIC DNA]</scope>
    <source>
        <strain evidence="6">LRV0_1</strain>
    </source>
</reference>
<evidence type="ECO:0000256" key="1">
    <source>
        <dbReference type="ARBA" id="ARBA00004173"/>
    </source>
</evidence>
<evidence type="ECO:0000313" key="6">
    <source>
        <dbReference type="EMBL" id="KAK4008396.1"/>
    </source>
</evidence>
<organism evidence="6 7">
    <name type="scientific">Daphnia magna</name>
    <dbReference type="NCBI Taxonomy" id="35525"/>
    <lineage>
        <taxon>Eukaryota</taxon>
        <taxon>Metazoa</taxon>
        <taxon>Ecdysozoa</taxon>
        <taxon>Arthropoda</taxon>
        <taxon>Crustacea</taxon>
        <taxon>Branchiopoda</taxon>
        <taxon>Diplostraca</taxon>
        <taxon>Cladocera</taxon>
        <taxon>Anomopoda</taxon>
        <taxon>Daphniidae</taxon>
        <taxon>Daphnia</taxon>
    </lineage>
</organism>